<dbReference type="Pfam" id="PF07907">
    <property type="entry name" value="YibE_F"/>
    <property type="match status" value="1"/>
</dbReference>
<dbReference type="PANTHER" id="PTHR41771:SF1">
    <property type="entry name" value="MEMBRANE PROTEIN"/>
    <property type="match status" value="1"/>
</dbReference>
<proteinExistence type="predicted"/>
<keyword evidence="1" id="KW-1133">Transmembrane helix</keyword>
<feature type="transmembrane region" description="Helical" evidence="1">
    <location>
        <begin position="342"/>
        <end position="364"/>
    </location>
</feature>
<evidence type="ECO:0000313" key="3">
    <source>
        <dbReference type="Proteomes" id="UP000295504"/>
    </source>
</evidence>
<dbReference type="EMBL" id="SLYC01000042">
    <property type="protein sequence ID" value="TCP98396.1"/>
    <property type="molecule type" value="Genomic_DNA"/>
</dbReference>
<evidence type="ECO:0000313" key="2">
    <source>
        <dbReference type="EMBL" id="TCP98396.1"/>
    </source>
</evidence>
<dbReference type="OrthoDB" id="5753718at2"/>
<feature type="transmembrane region" description="Helical" evidence="1">
    <location>
        <begin position="241"/>
        <end position="260"/>
    </location>
</feature>
<feature type="transmembrane region" description="Helical" evidence="1">
    <location>
        <begin position="169"/>
        <end position="188"/>
    </location>
</feature>
<keyword evidence="3" id="KW-1185">Reference proteome</keyword>
<dbReference type="InterPro" id="IPR012507">
    <property type="entry name" value="YibE_F"/>
</dbReference>
<gene>
    <name evidence="2" type="ORF">EDD79_104232</name>
</gene>
<keyword evidence="1" id="KW-0812">Transmembrane</keyword>
<feature type="transmembrane region" description="Helical" evidence="1">
    <location>
        <begin position="304"/>
        <end position="322"/>
    </location>
</feature>
<dbReference type="RefSeq" id="WP_132849413.1">
    <property type="nucleotide sequence ID" value="NZ_CP058648.1"/>
</dbReference>
<dbReference type="PANTHER" id="PTHR41771">
    <property type="entry name" value="MEMBRANE PROTEIN-RELATED"/>
    <property type="match status" value="1"/>
</dbReference>
<dbReference type="Proteomes" id="UP000295504">
    <property type="component" value="Unassembled WGS sequence"/>
</dbReference>
<organism evidence="2 3">
    <name type="scientific">Serpentinicella alkaliphila</name>
    <dbReference type="NCBI Taxonomy" id="1734049"/>
    <lineage>
        <taxon>Bacteria</taxon>
        <taxon>Bacillati</taxon>
        <taxon>Bacillota</taxon>
        <taxon>Clostridia</taxon>
        <taxon>Peptostreptococcales</taxon>
        <taxon>Natronincolaceae</taxon>
        <taxon>Serpentinicella</taxon>
    </lineage>
</organism>
<protein>
    <submittedName>
        <fullName evidence="2">Putative membrane protein</fullName>
    </submittedName>
</protein>
<sequence length="380" mass="40944">MLKKIVLVVLAILLCSPFGLSVFAETESLHGDPIIERAKILEVNQLEEESGLEFFEQRLIVKLEILSGDYKGMQIETIHGITGNVGYDIMVEPGNKVLVTLENNDGQLEVHISEYLRDSYIKLVFGLFVALLVIVGGFKGLKTVLTLLLTVFLILKVLLPGILAGYSPILLAILVSIVITVVTILIVGGINRKSYGAIIGVLGSVIVAGLIAYVVGTKARLTGLSSEESMMLMYIPQAVKFNYSGLLFAGIIMGALGAVMDVGMSISSAIDEVRKVNQFLTTKELIISGMNVGRDIMGTMANTLILAYTGSAIPLLLLFTAYNEPYSRIVNLDIIATELIRTFAGSIGLVLCVPLTAIISGIFIGKSKVKEMNTNSEEIV</sequence>
<feature type="transmembrane region" description="Helical" evidence="1">
    <location>
        <begin position="195"/>
        <end position="215"/>
    </location>
</feature>
<evidence type="ECO:0000256" key="1">
    <source>
        <dbReference type="SAM" id="Phobius"/>
    </source>
</evidence>
<keyword evidence="1" id="KW-0472">Membrane</keyword>
<reference evidence="2 3" key="1">
    <citation type="submission" date="2019-03" db="EMBL/GenBank/DDBJ databases">
        <title>Genomic Encyclopedia of Type Strains, Phase IV (KMG-IV): sequencing the most valuable type-strain genomes for metagenomic binning, comparative biology and taxonomic classification.</title>
        <authorList>
            <person name="Goeker M."/>
        </authorList>
    </citation>
    <scope>NUCLEOTIDE SEQUENCE [LARGE SCALE GENOMIC DNA]</scope>
    <source>
        <strain evidence="2 3">DSM 100013</strain>
    </source>
</reference>
<comment type="caution">
    <text evidence="2">The sequence shown here is derived from an EMBL/GenBank/DDBJ whole genome shotgun (WGS) entry which is preliminary data.</text>
</comment>
<accession>A0A4R2T9M0</accession>
<dbReference type="AlphaFoldDB" id="A0A4R2T9M0"/>
<feature type="transmembrane region" description="Helical" evidence="1">
    <location>
        <begin position="145"/>
        <end position="163"/>
    </location>
</feature>
<feature type="transmembrane region" description="Helical" evidence="1">
    <location>
        <begin position="120"/>
        <end position="138"/>
    </location>
</feature>
<name>A0A4R2T9M0_9FIRM</name>